<organism evidence="2 3">
    <name type="scientific">Rhodopseudomonas palustris</name>
    <dbReference type="NCBI Taxonomy" id="1076"/>
    <lineage>
        <taxon>Bacteria</taxon>
        <taxon>Pseudomonadati</taxon>
        <taxon>Pseudomonadota</taxon>
        <taxon>Alphaproteobacteria</taxon>
        <taxon>Hyphomicrobiales</taxon>
        <taxon>Nitrobacteraceae</taxon>
        <taxon>Rhodopseudomonas</taxon>
    </lineage>
</organism>
<gene>
    <name evidence="2" type="ORF">D4Q52_16330</name>
</gene>
<keyword evidence="1" id="KW-0472">Membrane</keyword>
<dbReference type="OrthoDB" id="8139337at2"/>
<dbReference type="AlphaFoldDB" id="A0A418V3F2"/>
<sequence>MEYLSAIGTLLILIIFGGGLVIVAYLAFDDMRVRGLSWTGGSFPGSVASLTERLKAVPAGPAIVAAAIMAGAIVVYVAAGSMERAPAPTATSEDSAAPAEATPASASVAAAPAAEAPAAAAASAPAAAPAVTSPAATNAMASMAAPAAVRTVNASSCASNGCPVSCSADETLASAYCISGGAARLADQLQVKDGVVTARCSPSASSITVACARK</sequence>
<keyword evidence="1" id="KW-1133">Transmembrane helix</keyword>
<name>A0A418V3F2_RHOPL</name>
<protein>
    <submittedName>
        <fullName evidence="2">Uncharacterized protein</fullName>
    </submittedName>
</protein>
<evidence type="ECO:0000313" key="2">
    <source>
        <dbReference type="EMBL" id="RJF70626.1"/>
    </source>
</evidence>
<proteinExistence type="predicted"/>
<accession>A0A418V3F2</accession>
<evidence type="ECO:0000313" key="3">
    <source>
        <dbReference type="Proteomes" id="UP000285523"/>
    </source>
</evidence>
<dbReference type="Proteomes" id="UP000285523">
    <property type="component" value="Unassembled WGS sequence"/>
</dbReference>
<evidence type="ECO:0000256" key="1">
    <source>
        <dbReference type="SAM" id="Phobius"/>
    </source>
</evidence>
<dbReference type="RefSeq" id="WP_119857624.1">
    <property type="nucleotide sequence ID" value="NZ_QYYD01000016.1"/>
</dbReference>
<dbReference type="EMBL" id="QYYD01000016">
    <property type="protein sequence ID" value="RJF70626.1"/>
    <property type="molecule type" value="Genomic_DNA"/>
</dbReference>
<comment type="caution">
    <text evidence="2">The sequence shown here is derived from an EMBL/GenBank/DDBJ whole genome shotgun (WGS) entry which is preliminary data.</text>
</comment>
<keyword evidence="1" id="KW-0812">Transmembrane</keyword>
<feature type="transmembrane region" description="Helical" evidence="1">
    <location>
        <begin position="7"/>
        <end position="28"/>
    </location>
</feature>
<feature type="transmembrane region" description="Helical" evidence="1">
    <location>
        <begin position="59"/>
        <end position="79"/>
    </location>
</feature>
<reference evidence="2 3" key="1">
    <citation type="submission" date="2018-09" db="EMBL/GenBank/DDBJ databases">
        <title>Draft genome sequence of Rhodopseudomonas palustris 2.1.18.</title>
        <authorList>
            <person name="Robertson S.L."/>
            <person name="Meyer T.E."/>
            <person name="Kyndt J.A."/>
        </authorList>
    </citation>
    <scope>NUCLEOTIDE SEQUENCE [LARGE SCALE GENOMIC DNA]</scope>
    <source>
        <strain evidence="2 3">2.1.18</strain>
    </source>
</reference>